<feature type="transmembrane region" description="Helical" evidence="1">
    <location>
        <begin position="20"/>
        <end position="44"/>
    </location>
</feature>
<dbReference type="AlphaFoldDB" id="A0A3P7LM53"/>
<keyword evidence="3" id="KW-1185">Reference proteome</keyword>
<keyword evidence="1" id="KW-1133">Transmembrane helix</keyword>
<keyword evidence="1" id="KW-0472">Membrane</keyword>
<dbReference type="EMBL" id="UYYB01107717">
    <property type="protein sequence ID" value="VDM80202.1"/>
    <property type="molecule type" value="Genomic_DNA"/>
</dbReference>
<dbReference type="OrthoDB" id="10498621at2759"/>
<keyword evidence="1" id="KW-0812">Transmembrane</keyword>
<accession>A0A3P7LM53</accession>
<gene>
    <name evidence="2" type="ORF">SVUK_LOCUS15200</name>
</gene>
<protein>
    <submittedName>
        <fullName evidence="2">Uncharacterized protein</fullName>
    </submittedName>
</protein>
<organism evidence="2 3">
    <name type="scientific">Strongylus vulgaris</name>
    <name type="common">Blood worm</name>
    <dbReference type="NCBI Taxonomy" id="40348"/>
    <lineage>
        <taxon>Eukaryota</taxon>
        <taxon>Metazoa</taxon>
        <taxon>Ecdysozoa</taxon>
        <taxon>Nematoda</taxon>
        <taxon>Chromadorea</taxon>
        <taxon>Rhabditida</taxon>
        <taxon>Rhabditina</taxon>
        <taxon>Rhabditomorpha</taxon>
        <taxon>Strongyloidea</taxon>
        <taxon>Strongylidae</taxon>
        <taxon>Strongylus</taxon>
    </lineage>
</organism>
<sequence>MAMSAPCFAYFGEEAPISQILYAIINFYMALSLAIVVWLSLAALGELQRLSNQLLRYFNCKRRIANDGLIPTAAARDPKSTTEKYFSQLQSIWA</sequence>
<evidence type="ECO:0000313" key="3">
    <source>
        <dbReference type="Proteomes" id="UP000270094"/>
    </source>
</evidence>
<evidence type="ECO:0000256" key="1">
    <source>
        <dbReference type="SAM" id="Phobius"/>
    </source>
</evidence>
<proteinExistence type="predicted"/>
<dbReference type="Proteomes" id="UP000270094">
    <property type="component" value="Unassembled WGS sequence"/>
</dbReference>
<evidence type="ECO:0000313" key="2">
    <source>
        <dbReference type="EMBL" id="VDM80202.1"/>
    </source>
</evidence>
<reference evidence="2" key="1">
    <citation type="submission" date="2018-11" db="EMBL/GenBank/DDBJ databases">
        <authorList>
            <consortium name="Pathogen Informatics"/>
        </authorList>
    </citation>
    <scope>NUCLEOTIDE SEQUENCE [LARGE SCALE GENOMIC DNA]</scope>
</reference>
<name>A0A3P7LM53_STRVU</name>